<name>A0ABR0ERQ8_ZASCE</name>
<accession>A0ABR0ERQ8</accession>
<feature type="domain" description="N-acetyltransferase" evidence="1">
    <location>
        <begin position="3"/>
        <end position="200"/>
    </location>
</feature>
<dbReference type="PANTHER" id="PTHR42791">
    <property type="entry name" value="GNAT FAMILY ACETYLTRANSFERASE"/>
    <property type="match status" value="1"/>
</dbReference>
<evidence type="ECO:0000259" key="1">
    <source>
        <dbReference type="PROSITE" id="PS51186"/>
    </source>
</evidence>
<dbReference type="PANTHER" id="PTHR42791:SF1">
    <property type="entry name" value="N-ACETYLTRANSFERASE DOMAIN-CONTAINING PROTEIN"/>
    <property type="match status" value="1"/>
</dbReference>
<evidence type="ECO:0000313" key="3">
    <source>
        <dbReference type="Proteomes" id="UP001305779"/>
    </source>
</evidence>
<dbReference type="PROSITE" id="PS51186">
    <property type="entry name" value="GNAT"/>
    <property type="match status" value="1"/>
</dbReference>
<dbReference type="InterPro" id="IPR016181">
    <property type="entry name" value="Acyl_CoA_acyltransferase"/>
</dbReference>
<evidence type="ECO:0000313" key="2">
    <source>
        <dbReference type="EMBL" id="KAK4504272.1"/>
    </source>
</evidence>
<gene>
    <name evidence="2" type="ORF">PRZ48_005188</name>
</gene>
<dbReference type="CDD" id="cd04301">
    <property type="entry name" value="NAT_SF"/>
    <property type="match status" value="1"/>
</dbReference>
<comment type="caution">
    <text evidence="2">The sequence shown here is derived from an EMBL/GenBank/DDBJ whole genome shotgun (WGS) entry which is preliminary data.</text>
</comment>
<dbReference type="InterPro" id="IPR000182">
    <property type="entry name" value="GNAT_dom"/>
</dbReference>
<dbReference type="SUPFAM" id="SSF55729">
    <property type="entry name" value="Acyl-CoA N-acyltransferases (Nat)"/>
    <property type="match status" value="1"/>
</dbReference>
<sequence length="204" mass="23113">MTIEIREADANHVESLKTILARSFFPVNDVVKKALPDNSEMRDWWGQVYSEEIDNPSCHPIIAVNTEDGTVIGVVCLRRMDGSEPMGGFWSKHPWTDSHSRALWQGPVDCMVAWEEKLMKGQPQYYLLELLAVDHAYKGQGVGDRLVRRACEVADKERLSIFLQSGSAKNYYLKLGLGFRIEVEPEWDGYKACIIVRPRPGSEG</sequence>
<organism evidence="2 3">
    <name type="scientific">Zasmidium cellare</name>
    <name type="common">Wine cellar mold</name>
    <name type="synonym">Racodium cellare</name>
    <dbReference type="NCBI Taxonomy" id="395010"/>
    <lineage>
        <taxon>Eukaryota</taxon>
        <taxon>Fungi</taxon>
        <taxon>Dikarya</taxon>
        <taxon>Ascomycota</taxon>
        <taxon>Pezizomycotina</taxon>
        <taxon>Dothideomycetes</taxon>
        <taxon>Dothideomycetidae</taxon>
        <taxon>Mycosphaerellales</taxon>
        <taxon>Mycosphaerellaceae</taxon>
        <taxon>Zasmidium</taxon>
    </lineage>
</organism>
<protein>
    <recommendedName>
        <fullName evidence="1">N-acetyltransferase domain-containing protein</fullName>
    </recommendedName>
</protein>
<dbReference type="InterPro" id="IPR052523">
    <property type="entry name" value="Trichothecene_AcTrans"/>
</dbReference>
<dbReference type="Pfam" id="PF00583">
    <property type="entry name" value="Acetyltransf_1"/>
    <property type="match status" value="1"/>
</dbReference>
<dbReference type="Proteomes" id="UP001305779">
    <property type="component" value="Unassembled WGS sequence"/>
</dbReference>
<dbReference type="Gene3D" id="3.40.630.30">
    <property type="match status" value="1"/>
</dbReference>
<reference evidence="2 3" key="1">
    <citation type="journal article" date="2023" name="G3 (Bethesda)">
        <title>A chromosome-level genome assembly of Zasmidium syzygii isolated from banana leaves.</title>
        <authorList>
            <person name="van Westerhoven A.C."/>
            <person name="Mehrabi R."/>
            <person name="Talebi R."/>
            <person name="Steentjes M.B.F."/>
            <person name="Corcolon B."/>
            <person name="Chong P.A."/>
            <person name="Kema G.H.J."/>
            <person name="Seidl M.F."/>
        </authorList>
    </citation>
    <scope>NUCLEOTIDE SEQUENCE [LARGE SCALE GENOMIC DNA]</scope>
    <source>
        <strain evidence="2 3">P124</strain>
    </source>
</reference>
<keyword evidence="3" id="KW-1185">Reference proteome</keyword>
<proteinExistence type="predicted"/>
<dbReference type="EMBL" id="JAXOVC010000003">
    <property type="protein sequence ID" value="KAK4504272.1"/>
    <property type="molecule type" value="Genomic_DNA"/>
</dbReference>